<sequence>MGKFIIKKRSNGENIFNFHAGNGQVFLSSKGYETIEGWKNGILSVKANSHLHGRYEQLQSAEV</sequence>
<accession>A0ABN7R213</accession>
<name>A0ABN7R213_9BACT</name>
<keyword evidence="3" id="KW-1185">Reference proteome</keyword>
<reference evidence="2 3" key="1">
    <citation type="submission" date="2021-04" db="EMBL/GenBank/DDBJ databases">
        <authorList>
            <person name="Rodrigo-Torres L."/>
            <person name="Arahal R. D."/>
            <person name="Lucena T."/>
        </authorList>
    </citation>
    <scope>NUCLEOTIDE SEQUENCE [LARGE SCALE GENOMIC DNA]</scope>
    <source>
        <strain evidence="2 3">CECT 9623</strain>
    </source>
</reference>
<feature type="domain" description="DUF1508" evidence="1">
    <location>
        <begin position="10"/>
        <end position="53"/>
    </location>
</feature>
<dbReference type="InterPro" id="IPR010879">
    <property type="entry name" value="DUF1508"/>
</dbReference>
<proteinExistence type="predicted"/>
<dbReference type="PANTHER" id="PTHR40606">
    <property type="match status" value="1"/>
</dbReference>
<dbReference type="InterPro" id="IPR036913">
    <property type="entry name" value="YegP-like_sf"/>
</dbReference>
<protein>
    <recommendedName>
        <fullName evidence="1">DUF1508 domain-containing protein</fullName>
    </recommendedName>
</protein>
<dbReference type="InterPro" id="IPR051141">
    <property type="entry name" value="UPF0339_domain"/>
</dbReference>
<evidence type="ECO:0000313" key="2">
    <source>
        <dbReference type="EMBL" id="CAG5067963.1"/>
    </source>
</evidence>
<comment type="caution">
    <text evidence="2">The sequence shown here is derived from an EMBL/GenBank/DDBJ whole genome shotgun (WGS) entry which is preliminary data.</text>
</comment>
<evidence type="ECO:0000313" key="3">
    <source>
        <dbReference type="Proteomes" id="UP000679725"/>
    </source>
</evidence>
<dbReference type="Proteomes" id="UP000679725">
    <property type="component" value="Unassembled WGS sequence"/>
</dbReference>
<gene>
    <name evidence="2" type="ORF">DYBT9623_00691</name>
</gene>
<dbReference type="Pfam" id="PF07411">
    <property type="entry name" value="DUF1508"/>
    <property type="match status" value="1"/>
</dbReference>
<dbReference type="Gene3D" id="2.30.29.80">
    <property type="match status" value="1"/>
</dbReference>
<dbReference type="PANTHER" id="PTHR40606:SF1">
    <property type="entry name" value="UPF0339 PROTEIN YEGP"/>
    <property type="match status" value="1"/>
</dbReference>
<dbReference type="SUPFAM" id="SSF160113">
    <property type="entry name" value="YegP-like"/>
    <property type="match status" value="1"/>
</dbReference>
<dbReference type="EMBL" id="CAJRAU010000001">
    <property type="protein sequence ID" value="CAG5067963.1"/>
    <property type="molecule type" value="Genomic_DNA"/>
</dbReference>
<evidence type="ECO:0000259" key="1">
    <source>
        <dbReference type="Pfam" id="PF07411"/>
    </source>
</evidence>
<organism evidence="2 3">
    <name type="scientific">Dyadobacter linearis</name>
    <dbReference type="NCBI Taxonomy" id="2823330"/>
    <lineage>
        <taxon>Bacteria</taxon>
        <taxon>Pseudomonadati</taxon>
        <taxon>Bacteroidota</taxon>
        <taxon>Cytophagia</taxon>
        <taxon>Cytophagales</taxon>
        <taxon>Spirosomataceae</taxon>
        <taxon>Dyadobacter</taxon>
    </lineage>
</organism>
<dbReference type="RefSeq" id="WP_215232089.1">
    <property type="nucleotide sequence ID" value="NZ_CAJRAU010000001.1"/>
</dbReference>